<dbReference type="Pfam" id="PF00069">
    <property type="entry name" value="Pkinase"/>
    <property type="match status" value="1"/>
</dbReference>
<dbReference type="GO" id="GO:0005524">
    <property type="term" value="F:ATP binding"/>
    <property type="evidence" value="ECO:0007669"/>
    <property type="project" value="InterPro"/>
</dbReference>
<dbReference type="Proteomes" id="UP000178912">
    <property type="component" value="Unassembled WGS sequence"/>
</dbReference>
<dbReference type="OrthoDB" id="10252171at2759"/>
<dbReference type="SUPFAM" id="SSF56112">
    <property type="entry name" value="Protein kinase-like (PK-like)"/>
    <property type="match status" value="1"/>
</dbReference>
<keyword evidence="3" id="KW-1185">Reference proteome</keyword>
<gene>
    <name evidence="2" type="ORF">RAG0_03124</name>
</gene>
<dbReference type="EMBL" id="FJUX01000012">
    <property type="protein sequence ID" value="CZS92512.1"/>
    <property type="molecule type" value="Genomic_DNA"/>
</dbReference>
<dbReference type="InterPro" id="IPR011009">
    <property type="entry name" value="Kinase-like_dom_sf"/>
</dbReference>
<dbReference type="AlphaFoldDB" id="A0A1E1K3D9"/>
<dbReference type="PROSITE" id="PS50011">
    <property type="entry name" value="PROTEIN_KINASE_DOM"/>
    <property type="match status" value="1"/>
</dbReference>
<evidence type="ECO:0000259" key="1">
    <source>
        <dbReference type="PROSITE" id="PS50011"/>
    </source>
</evidence>
<reference evidence="3" key="1">
    <citation type="submission" date="2016-03" db="EMBL/GenBank/DDBJ databases">
        <authorList>
            <person name="Guldener U."/>
        </authorList>
    </citation>
    <scope>NUCLEOTIDE SEQUENCE [LARGE SCALE GENOMIC DNA]</scope>
    <source>
        <strain evidence="3">04CH-RAC-A.6.1</strain>
    </source>
</reference>
<dbReference type="PANTHER" id="PTHR24347">
    <property type="entry name" value="SERINE/THREONINE-PROTEIN KINASE"/>
    <property type="match status" value="1"/>
</dbReference>
<evidence type="ECO:0000313" key="2">
    <source>
        <dbReference type="EMBL" id="CZS92512.1"/>
    </source>
</evidence>
<dbReference type="GO" id="GO:0004672">
    <property type="term" value="F:protein kinase activity"/>
    <property type="evidence" value="ECO:0007669"/>
    <property type="project" value="InterPro"/>
</dbReference>
<dbReference type="SMART" id="SM00220">
    <property type="entry name" value="S_TKc"/>
    <property type="match status" value="1"/>
</dbReference>
<name>A0A1E1K3D9_9HELO</name>
<proteinExistence type="predicted"/>
<organism evidence="2 3">
    <name type="scientific">Rhynchosporium agropyri</name>
    <dbReference type="NCBI Taxonomy" id="914238"/>
    <lineage>
        <taxon>Eukaryota</taxon>
        <taxon>Fungi</taxon>
        <taxon>Dikarya</taxon>
        <taxon>Ascomycota</taxon>
        <taxon>Pezizomycotina</taxon>
        <taxon>Leotiomycetes</taxon>
        <taxon>Helotiales</taxon>
        <taxon>Ploettnerulaceae</taxon>
        <taxon>Rhynchosporium</taxon>
    </lineage>
</organism>
<sequence>MHIDHNQEEHILVSKYFRHTLLALITEHPEFPAAGVKKILRYTAEATKEFHDKGWIHIDLTPDNILIIWTCDDQGNQVVTDVVLGNFDIAFKPEGGEPLQTHYAIGNVMWRSPEGQTARGVTKASDVFFWTGALVKNGVTPEQEILHRHLLYFGPLPEGLLQQVKVESWCDALKKLSELAEMTVADDPGVRFEQWGEDIAPNLDSEAKSMISRMMNLNPAARTTIDEVLEHRWCWDKKEYKNEVVKALAPPME</sequence>
<accession>A0A1E1K3D9</accession>
<protein>
    <recommendedName>
        <fullName evidence="1">Protein kinase domain-containing protein</fullName>
    </recommendedName>
</protein>
<dbReference type="InterPro" id="IPR000719">
    <property type="entry name" value="Prot_kinase_dom"/>
</dbReference>
<evidence type="ECO:0000313" key="3">
    <source>
        <dbReference type="Proteomes" id="UP000178912"/>
    </source>
</evidence>
<dbReference type="Gene3D" id="1.10.510.10">
    <property type="entry name" value="Transferase(Phosphotransferase) domain 1"/>
    <property type="match status" value="1"/>
</dbReference>
<feature type="domain" description="Protein kinase" evidence="1">
    <location>
        <begin position="1"/>
        <end position="234"/>
    </location>
</feature>